<feature type="domain" description="MOSC" evidence="2">
    <location>
        <begin position="69"/>
        <end position="239"/>
    </location>
</feature>
<evidence type="ECO:0000313" key="3">
    <source>
        <dbReference type="EMBL" id="MFC4501429.1"/>
    </source>
</evidence>
<dbReference type="Proteomes" id="UP001595839">
    <property type="component" value="Unassembled WGS sequence"/>
</dbReference>
<comment type="caution">
    <text evidence="3">The sequence shown here is derived from an EMBL/GenBank/DDBJ whole genome shotgun (WGS) entry which is preliminary data.</text>
</comment>
<evidence type="ECO:0000256" key="1">
    <source>
        <dbReference type="SAM" id="MobiDB-lite"/>
    </source>
</evidence>
<accession>A0ABV9AQC0</accession>
<dbReference type="Pfam" id="PF03476">
    <property type="entry name" value="MOSC_N"/>
    <property type="match status" value="1"/>
</dbReference>
<gene>
    <name evidence="3" type="ORF">ACFPIH_18150</name>
</gene>
<evidence type="ECO:0000259" key="2">
    <source>
        <dbReference type="PROSITE" id="PS51340"/>
    </source>
</evidence>
<sequence>MAQVVGITYYPVKGCAGISVGQAEVIPSGLLGDRVHAVADDNGDLRWQGADPRLALIVPEPRADGGLTLRAPGHEPVTTGAAAADADDGDADDAADRWLTRVLGRPSRLVRAVAGNESRLHVVSRASLDALNRRIAERGGRPLPMNRFRPNLVIDGWETPHTEDDTPLLTLPGTTLALARLTVRCAVTLVDQETGRRAGSEPLRTLADYRRAEGGVVFGAYFAVRRPGRVAVGDEVTGAG</sequence>
<dbReference type="EMBL" id="JBHSFK010000010">
    <property type="protein sequence ID" value="MFC4501429.1"/>
    <property type="molecule type" value="Genomic_DNA"/>
</dbReference>
<proteinExistence type="predicted"/>
<feature type="region of interest" description="Disordered" evidence="1">
    <location>
        <begin position="69"/>
        <end position="90"/>
    </location>
</feature>
<dbReference type="SUPFAM" id="SSF50800">
    <property type="entry name" value="PK beta-barrel domain-like"/>
    <property type="match status" value="1"/>
</dbReference>
<dbReference type="InterPro" id="IPR005302">
    <property type="entry name" value="MoCF_Sase_C"/>
</dbReference>
<dbReference type="InterPro" id="IPR005303">
    <property type="entry name" value="MOCOS_middle"/>
</dbReference>
<dbReference type="PROSITE" id="PS51340">
    <property type="entry name" value="MOSC"/>
    <property type="match status" value="1"/>
</dbReference>
<evidence type="ECO:0000313" key="4">
    <source>
        <dbReference type="Proteomes" id="UP001595839"/>
    </source>
</evidence>
<keyword evidence="4" id="KW-1185">Reference proteome</keyword>
<dbReference type="Pfam" id="PF03473">
    <property type="entry name" value="MOSC"/>
    <property type="match status" value="1"/>
</dbReference>
<reference evidence="4" key="1">
    <citation type="journal article" date="2019" name="Int. J. Syst. Evol. Microbiol.">
        <title>The Global Catalogue of Microorganisms (GCM) 10K type strain sequencing project: providing services to taxonomists for standard genome sequencing and annotation.</title>
        <authorList>
            <consortium name="The Broad Institute Genomics Platform"/>
            <consortium name="The Broad Institute Genome Sequencing Center for Infectious Disease"/>
            <person name="Wu L."/>
            <person name="Ma J."/>
        </authorList>
    </citation>
    <scope>NUCLEOTIDE SEQUENCE [LARGE SCALE GENOMIC DNA]</scope>
    <source>
        <strain evidence="4">CGMCC 4.7177</strain>
    </source>
</reference>
<dbReference type="RefSeq" id="WP_381170765.1">
    <property type="nucleotide sequence ID" value="NZ_JBHSFK010000010.1"/>
</dbReference>
<dbReference type="InterPro" id="IPR011037">
    <property type="entry name" value="Pyrv_Knase-like_insert_dom_sf"/>
</dbReference>
<protein>
    <submittedName>
        <fullName evidence="3">MOSC domain-containing protein</fullName>
    </submittedName>
</protein>
<organism evidence="3 4">
    <name type="scientific">Streptomyces vulcanius</name>
    <dbReference type="NCBI Taxonomy" id="1441876"/>
    <lineage>
        <taxon>Bacteria</taxon>
        <taxon>Bacillati</taxon>
        <taxon>Actinomycetota</taxon>
        <taxon>Actinomycetes</taxon>
        <taxon>Kitasatosporales</taxon>
        <taxon>Streptomycetaceae</taxon>
        <taxon>Streptomyces</taxon>
    </lineage>
</organism>
<name>A0ABV9AQC0_9ACTN</name>